<protein>
    <submittedName>
        <fullName evidence="1">Uncharacterized protein</fullName>
    </submittedName>
</protein>
<dbReference type="EMBL" id="UINC01062493">
    <property type="protein sequence ID" value="SVB89174.1"/>
    <property type="molecule type" value="Genomic_DNA"/>
</dbReference>
<feature type="non-terminal residue" evidence="1">
    <location>
        <position position="1"/>
    </location>
</feature>
<name>A0A382HP82_9ZZZZ</name>
<sequence length="68" mass="7261">VAKAEYDLGSANDLEFLAMVKKRLGYSEERWEKLMAVLHRAILILSPAKGPSNGSGSCLVAIQTGQGA</sequence>
<evidence type="ECO:0000313" key="1">
    <source>
        <dbReference type="EMBL" id="SVB89174.1"/>
    </source>
</evidence>
<organism evidence="1">
    <name type="scientific">marine metagenome</name>
    <dbReference type="NCBI Taxonomy" id="408172"/>
    <lineage>
        <taxon>unclassified sequences</taxon>
        <taxon>metagenomes</taxon>
        <taxon>ecological metagenomes</taxon>
    </lineage>
</organism>
<proteinExistence type="predicted"/>
<reference evidence="1" key="1">
    <citation type="submission" date="2018-05" db="EMBL/GenBank/DDBJ databases">
        <authorList>
            <person name="Lanie J.A."/>
            <person name="Ng W.-L."/>
            <person name="Kazmierczak K.M."/>
            <person name="Andrzejewski T.M."/>
            <person name="Davidsen T.M."/>
            <person name="Wayne K.J."/>
            <person name="Tettelin H."/>
            <person name="Glass J.I."/>
            <person name="Rusch D."/>
            <person name="Podicherti R."/>
            <person name="Tsui H.-C.T."/>
            <person name="Winkler M.E."/>
        </authorList>
    </citation>
    <scope>NUCLEOTIDE SEQUENCE</scope>
</reference>
<gene>
    <name evidence="1" type="ORF">METZ01_LOCUS242028</name>
</gene>
<dbReference type="AlphaFoldDB" id="A0A382HP82"/>
<accession>A0A382HP82</accession>